<dbReference type="STRING" id="7209.A0A1I7VV47"/>
<dbReference type="InterPro" id="IPR001507">
    <property type="entry name" value="ZP_dom"/>
</dbReference>
<evidence type="ECO:0000313" key="2">
    <source>
        <dbReference type="Proteomes" id="UP000095285"/>
    </source>
</evidence>
<protein>
    <submittedName>
        <fullName evidence="3">ZP domain-containing protein</fullName>
    </submittedName>
</protein>
<feature type="domain" description="ZP" evidence="1">
    <location>
        <begin position="2"/>
        <end position="123"/>
    </location>
</feature>
<dbReference type="Proteomes" id="UP000095285">
    <property type="component" value="Unassembled WGS sequence"/>
</dbReference>
<organism evidence="2 3">
    <name type="scientific">Loa loa</name>
    <name type="common">Eye worm</name>
    <name type="synonym">Filaria loa</name>
    <dbReference type="NCBI Taxonomy" id="7209"/>
    <lineage>
        <taxon>Eukaryota</taxon>
        <taxon>Metazoa</taxon>
        <taxon>Ecdysozoa</taxon>
        <taxon>Nematoda</taxon>
        <taxon>Chromadorea</taxon>
        <taxon>Rhabditida</taxon>
        <taxon>Spirurina</taxon>
        <taxon>Spiruromorpha</taxon>
        <taxon>Filarioidea</taxon>
        <taxon>Onchocercidae</taxon>
        <taxon>Loa</taxon>
    </lineage>
</organism>
<dbReference type="PROSITE" id="PS51034">
    <property type="entry name" value="ZP_2"/>
    <property type="match status" value="1"/>
</dbReference>
<sequence length="123" mass="13827">MTCHSDRMDIYLEFDEPFNGIIFADSAYNESACRWEGKHEIKMNFSIPISGPNGSYACGITLRQATGEVISMLIISPMKHILVDGVTSLQIRCLYTTNDITITMAENELITKKIKNEDQKDAC</sequence>
<evidence type="ECO:0000259" key="1">
    <source>
        <dbReference type="PROSITE" id="PS51034"/>
    </source>
</evidence>
<dbReference type="WBParaSite" id="EN70_6633">
    <property type="protein sequence ID" value="EN70_6633"/>
    <property type="gene ID" value="EN70_6633"/>
</dbReference>
<evidence type="ECO:0000313" key="3">
    <source>
        <dbReference type="WBParaSite" id="EN70_6633"/>
    </source>
</evidence>
<dbReference type="AlphaFoldDB" id="A0A1I7VV47"/>
<accession>A0A1I7VV47</accession>
<name>A0A1I7VV47_LOALO</name>
<dbReference type="PANTHER" id="PTHR46560">
    <property type="entry name" value="CYPHER, ISOFORM B"/>
    <property type="match status" value="1"/>
</dbReference>
<dbReference type="PANTHER" id="PTHR46560:SF13">
    <property type="entry name" value="ZP DOMAIN-CONTAINING PROTEIN"/>
    <property type="match status" value="1"/>
</dbReference>
<keyword evidence="2" id="KW-1185">Reference proteome</keyword>
<proteinExistence type="predicted"/>
<reference evidence="3" key="2">
    <citation type="submission" date="2016-11" db="UniProtKB">
        <authorList>
            <consortium name="WormBaseParasite"/>
        </authorList>
    </citation>
    <scope>IDENTIFICATION</scope>
</reference>
<reference evidence="2" key="1">
    <citation type="submission" date="2012-04" db="EMBL/GenBank/DDBJ databases">
        <title>The Genome Sequence of Loa loa.</title>
        <authorList>
            <consortium name="The Broad Institute Genome Sequencing Platform"/>
            <consortium name="Broad Institute Genome Sequencing Center for Infectious Disease"/>
            <person name="Nutman T.B."/>
            <person name="Fink D.L."/>
            <person name="Russ C."/>
            <person name="Young S."/>
            <person name="Zeng Q."/>
            <person name="Gargeya S."/>
            <person name="Alvarado L."/>
            <person name="Berlin A."/>
            <person name="Chapman S.B."/>
            <person name="Chen Z."/>
            <person name="Freedman E."/>
            <person name="Gellesch M."/>
            <person name="Goldberg J."/>
            <person name="Griggs A."/>
            <person name="Gujja S."/>
            <person name="Heilman E.R."/>
            <person name="Heiman D."/>
            <person name="Howarth C."/>
            <person name="Mehta T."/>
            <person name="Neiman D."/>
            <person name="Pearson M."/>
            <person name="Roberts A."/>
            <person name="Saif S."/>
            <person name="Shea T."/>
            <person name="Shenoy N."/>
            <person name="Sisk P."/>
            <person name="Stolte C."/>
            <person name="Sykes S."/>
            <person name="White J."/>
            <person name="Yandava C."/>
            <person name="Haas B."/>
            <person name="Henn M.R."/>
            <person name="Nusbaum C."/>
            <person name="Birren B."/>
        </authorList>
    </citation>
    <scope>NUCLEOTIDE SEQUENCE [LARGE SCALE GENOMIC DNA]</scope>
</reference>